<dbReference type="Pfam" id="PF14206">
    <property type="entry name" value="Cys_rich_CPCC"/>
    <property type="match status" value="1"/>
</dbReference>
<name>A0A0L6Z8Q5_9CLOT</name>
<dbReference type="STRING" id="36844.SAMN04488501_106216"/>
<dbReference type="EMBL" id="LHUR01000027">
    <property type="protein sequence ID" value="KOA19350.1"/>
    <property type="molecule type" value="Genomic_DNA"/>
</dbReference>
<sequence length="129" mass="14811">MKQKEKYRCPCCGALSLDEENNFDICSLCDWEDDPLQKKKPNLGGGANLMSLNEAKEYFYKEILYQKLIGHNHYCPLLDKNIADGLCYEIIMVIERMLVFSTVPEINGFSRDEVCKICNSCPINKAMED</sequence>
<accession>A0A0L6Z8Q5</accession>
<dbReference type="Proteomes" id="UP000037043">
    <property type="component" value="Unassembled WGS sequence"/>
</dbReference>
<dbReference type="PATRIC" id="fig|1121318.3.peg.2473"/>
<dbReference type="AlphaFoldDB" id="A0A0L6Z8Q5"/>
<organism evidence="2 3">
    <name type="scientific">Clostridium homopropionicum DSM 5847</name>
    <dbReference type="NCBI Taxonomy" id="1121318"/>
    <lineage>
        <taxon>Bacteria</taxon>
        <taxon>Bacillati</taxon>
        <taxon>Bacillota</taxon>
        <taxon>Clostridia</taxon>
        <taxon>Eubacteriales</taxon>
        <taxon>Clostridiaceae</taxon>
        <taxon>Clostridium</taxon>
    </lineage>
</organism>
<protein>
    <recommendedName>
        <fullName evidence="1">Cysteine-rich CPCC domain-containing protein</fullName>
    </recommendedName>
</protein>
<proteinExistence type="predicted"/>
<evidence type="ECO:0000313" key="3">
    <source>
        <dbReference type="Proteomes" id="UP000037043"/>
    </source>
</evidence>
<gene>
    <name evidence="2" type="ORF">CLHOM_24560</name>
</gene>
<dbReference type="RefSeq" id="WP_074782832.1">
    <property type="nucleotide sequence ID" value="NZ_LHUR01000027.1"/>
</dbReference>
<comment type="caution">
    <text evidence="2">The sequence shown here is derived from an EMBL/GenBank/DDBJ whole genome shotgun (WGS) entry which is preliminary data.</text>
</comment>
<feature type="domain" description="Cysteine-rich CPCC" evidence="1">
    <location>
        <begin position="7"/>
        <end position="60"/>
    </location>
</feature>
<evidence type="ECO:0000313" key="2">
    <source>
        <dbReference type="EMBL" id="KOA19350.1"/>
    </source>
</evidence>
<reference evidence="3" key="1">
    <citation type="submission" date="2015-08" db="EMBL/GenBank/DDBJ databases">
        <title>Genome sequence of the strict anaerobe Clostridium homopropionicum LuHBu1 (DSM 5847T).</title>
        <authorList>
            <person name="Poehlein A."/>
            <person name="Beck M."/>
            <person name="Schiel-Bengelsdorf B."/>
            <person name="Bengelsdorf F.R."/>
            <person name="Daniel R."/>
            <person name="Duerre P."/>
        </authorList>
    </citation>
    <scope>NUCLEOTIDE SEQUENCE [LARGE SCALE GENOMIC DNA]</scope>
    <source>
        <strain evidence="3">DSM 5847</strain>
    </source>
</reference>
<dbReference type="InterPro" id="IPR025983">
    <property type="entry name" value="Cys_rich_CPCC"/>
</dbReference>
<evidence type="ECO:0000259" key="1">
    <source>
        <dbReference type="Pfam" id="PF14206"/>
    </source>
</evidence>
<keyword evidence="3" id="KW-1185">Reference proteome</keyword>